<dbReference type="Proteomes" id="UP000207598">
    <property type="component" value="Unassembled WGS sequence"/>
</dbReference>
<dbReference type="Gene3D" id="3.30.300.30">
    <property type="match status" value="1"/>
</dbReference>
<dbReference type="InterPro" id="IPR025110">
    <property type="entry name" value="AMP-bd_C"/>
</dbReference>
<comment type="similarity">
    <text evidence="1">Belongs to the ATP-dependent AMP-binding enzyme family.</text>
</comment>
<dbReference type="Pfam" id="PF13193">
    <property type="entry name" value="AMP-binding_C"/>
    <property type="match status" value="1"/>
</dbReference>
<evidence type="ECO:0000256" key="3">
    <source>
        <dbReference type="ARBA" id="ARBA00051915"/>
    </source>
</evidence>
<dbReference type="PANTHER" id="PTHR43201:SF5">
    <property type="entry name" value="MEDIUM-CHAIN ACYL-COA LIGASE ACSF2, MITOCHONDRIAL"/>
    <property type="match status" value="1"/>
</dbReference>
<evidence type="ECO:0000256" key="5">
    <source>
        <dbReference type="ARBA" id="ARBA00067668"/>
    </source>
</evidence>
<dbReference type="OrthoDB" id="9803968at2"/>
<dbReference type="GO" id="GO:0031956">
    <property type="term" value="F:medium-chain fatty acid-CoA ligase activity"/>
    <property type="evidence" value="ECO:0007669"/>
    <property type="project" value="TreeGrafter"/>
</dbReference>
<dbReference type="InterPro" id="IPR042099">
    <property type="entry name" value="ANL_N_sf"/>
</dbReference>
<dbReference type="EC" id="6.2.1.44" evidence="4"/>
<proteinExistence type="inferred from homology"/>
<evidence type="ECO:0000256" key="4">
    <source>
        <dbReference type="ARBA" id="ARBA00066616"/>
    </source>
</evidence>
<protein>
    <recommendedName>
        <fullName evidence="5">3-methylmercaptopropionyl-CoA ligase</fullName>
        <ecNumber evidence="4">6.2.1.44</ecNumber>
    </recommendedName>
</protein>
<dbReference type="Pfam" id="PF00501">
    <property type="entry name" value="AMP-binding"/>
    <property type="match status" value="1"/>
</dbReference>
<name>A0A238JSE2_9RHOB</name>
<evidence type="ECO:0000256" key="1">
    <source>
        <dbReference type="ARBA" id="ARBA00006432"/>
    </source>
</evidence>
<evidence type="ECO:0000313" key="9">
    <source>
        <dbReference type="Proteomes" id="UP000207598"/>
    </source>
</evidence>
<feature type="domain" description="AMP-binding enzyme C-terminal" evidence="7">
    <location>
        <begin position="440"/>
        <end position="517"/>
    </location>
</feature>
<accession>A0A238JSE2</accession>
<comment type="catalytic activity">
    <reaction evidence="3">
        <text>3-(methylsulfanyl)propanoate + ATP + CoA = 3-(methylsulfanyl)propanoyl-CoA + AMP + diphosphate</text>
        <dbReference type="Rhea" id="RHEA:43052"/>
        <dbReference type="ChEBI" id="CHEBI:30616"/>
        <dbReference type="ChEBI" id="CHEBI:33019"/>
        <dbReference type="ChEBI" id="CHEBI:49016"/>
        <dbReference type="ChEBI" id="CHEBI:57287"/>
        <dbReference type="ChEBI" id="CHEBI:82815"/>
        <dbReference type="ChEBI" id="CHEBI:456215"/>
        <dbReference type="EC" id="6.2.1.44"/>
    </reaction>
    <physiologicalReaction direction="left-to-right" evidence="3">
        <dbReference type="Rhea" id="RHEA:43053"/>
    </physiologicalReaction>
</comment>
<keyword evidence="2 8" id="KW-0436">Ligase</keyword>
<evidence type="ECO:0000256" key="2">
    <source>
        <dbReference type="ARBA" id="ARBA00022598"/>
    </source>
</evidence>
<evidence type="ECO:0000259" key="7">
    <source>
        <dbReference type="Pfam" id="PF13193"/>
    </source>
</evidence>
<keyword evidence="9" id="KW-1185">Reference proteome</keyword>
<gene>
    <name evidence="8" type="ORF">MAA8898_00393</name>
</gene>
<sequence length="542" mass="59131">MTKLNSEFTKGANVTKSLLTFGQILDGFARLRPDELGARDLERNLTFGQWNDRARRLGNALLGLGLHKGDRVAVLAYNRLEWAEIYAATAKAGLIAVPLNFRLSAIEMRYIIKDCSASAILSEHGLHTLIEEVRADLDIAETRHVIFGGQAAGWQDYEDLLLRASSAAPAIAVADTDPWALMYTSGTTGKPKGVIRSHRSQALLAFGTEIELGIGARDDALLVMPMCHANSLNFFCSFSYRGGVTSIYSRASFDAREALDVMERSGATFTSLVPTHYIMMLEQARSEARSRDLGRMTKLMISSAPARADTKRAVMEMFPNSGLFELYGSSEAGWVTMLHPDEQFTHLGTVGRECVGTAPIRLLDDDGNEVPDGVPGEIFHNTPYTFDGYWNLPEKTAEAFRGDYCTVGDMALRDAHGFIKLIDRKKNMIISGGENIYPTEVEAVIGAAPQVRDVAVIGLPDDKWGERVHAVVVLAEGAKASEAEVIGWCGDQIARFKRPRGVSFVAAEDIPRTATGKIQHGLLKEKLLSGAFNTAQMAGAAQ</sequence>
<dbReference type="PROSITE" id="PS00455">
    <property type="entry name" value="AMP_BINDING"/>
    <property type="match status" value="1"/>
</dbReference>
<dbReference type="InterPro" id="IPR020845">
    <property type="entry name" value="AMP-binding_CS"/>
</dbReference>
<dbReference type="PANTHER" id="PTHR43201">
    <property type="entry name" value="ACYL-COA SYNTHETASE"/>
    <property type="match status" value="1"/>
</dbReference>
<feature type="domain" description="AMP-dependent synthetase/ligase" evidence="6">
    <location>
        <begin position="40"/>
        <end position="390"/>
    </location>
</feature>
<organism evidence="8 9">
    <name type="scientific">Maliponia aquimaris</name>
    <dbReference type="NCBI Taxonomy" id="1673631"/>
    <lineage>
        <taxon>Bacteria</taxon>
        <taxon>Pseudomonadati</taxon>
        <taxon>Pseudomonadota</taxon>
        <taxon>Alphaproteobacteria</taxon>
        <taxon>Rhodobacterales</taxon>
        <taxon>Paracoccaceae</taxon>
        <taxon>Maliponia</taxon>
    </lineage>
</organism>
<dbReference type="InterPro" id="IPR045851">
    <property type="entry name" value="AMP-bd_C_sf"/>
</dbReference>
<dbReference type="AlphaFoldDB" id="A0A238JSE2"/>
<reference evidence="8 9" key="1">
    <citation type="submission" date="2017-05" db="EMBL/GenBank/DDBJ databases">
        <authorList>
            <person name="Song R."/>
            <person name="Chenine A.L."/>
            <person name="Ruprecht R.M."/>
        </authorList>
    </citation>
    <scope>NUCLEOTIDE SEQUENCE [LARGE SCALE GENOMIC DNA]</scope>
    <source>
        <strain evidence="8 9">CECT 8898</strain>
    </source>
</reference>
<dbReference type="InterPro" id="IPR000873">
    <property type="entry name" value="AMP-dep_synth/lig_dom"/>
</dbReference>
<dbReference type="Gene3D" id="3.40.50.12780">
    <property type="entry name" value="N-terminal domain of ligase-like"/>
    <property type="match status" value="1"/>
</dbReference>
<evidence type="ECO:0000259" key="6">
    <source>
        <dbReference type="Pfam" id="PF00501"/>
    </source>
</evidence>
<dbReference type="GO" id="GO:0006631">
    <property type="term" value="P:fatty acid metabolic process"/>
    <property type="evidence" value="ECO:0007669"/>
    <property type="project" value="TreeGrafter"/>
</dbReference>
<dbReference type="FunFam" id="3.30.300.30:FF:000008">
    <property type="entry name" value="2,3-dihydroxybenzoate-AMP ligase"/>
    <property type="match status" value="1"/>
</dbReference>
<evidence type="ECO:0000313" key="8">
    <source>
        <dbReference type="EMBL" id="SMX33087.1"/>
    </source>
</evidence>
<dbReference type="SUPFAM" id="SSF56801">
    <property type="entry name" value="Acetyl-CoA synthetase-like"/>
    <property type="match status" value="1"/>
</dbReference>
<dbReference type="EMBL" id="FXYF01000001">
    <property type="protein sequence ID" value="SMX33087.1"/>
    <property type="molecule type" value="Genomic_DNA"/>
</dbReference>